<evidence type="ECO:0000256" key="2">
    <source>
        <dbReference type="ARBA" id="ARBA00022729"/>
    </source>
</evidence>
<comment type="subcellular location">
    <subcellularLocation>
        <location evidence="1">Cell envelope</location>
    </subcellularLocation>
</comment>
<gene>
    <name evidence="5" type="ORF">ACFQWG_00610</name>
</gene>
<dbReference type="Gene3D" id="3.40.50.2300">
    <property type="match status" value="2"/>
</dbReference>
<dbReference type="InterPro" id="IPR028082">
    <property type="entry name" value="Peripla_BP_I"/>
</dbReference>
<feature type="domain" description="Periplasmic binding protein" evidence="4">
    <location>
        <begin position="66"/>
        <end position="322"/>
    </location>
</feature>
<evidence type="ECO:0000256" key="3">
    <source>
        <dbReference type="SAM" id="SignalP"/>
    </source>
</evidence>
<evidence type="ECO:0000259" key="4">
    <source>
        <dbReference type="Pfam" id="PF13407"/>
    </source>
</evidence>
<reference evidence="6" key="1">
    <citation type="journal article" date="2019" name="Int. J. Syst. Evol. Microbiol.">
        <title>The Global Catalogue of Microorganisms (GCM) 10K type strain sequencing project: providing services to taxonomists for standard genome sequencing and annotation.</title>
        <authorList>
            <consortium name="The Broad Institute Genomics Platform"/>
            <consortium name="The Broad Institute Genome Sequencing Center for Infectious Disease"/>
            <person name="Wu L."/>
            <person name="Ma J."/>
        </authorList>
    </citation>
    <scope>NUCLEOTIDE SEQUENCE [LARGE SCALE GENOMIC DNA]</scope>
    <source>
        <strain evidence="6">CCUG 56698</strain>
    </source>
</reference>
<feature type="chain" id="PRO_5046557857" evidence="3">
    <location>
        <begin position="38"/>
        <end position="383"/>
    </location>
</feature>
<evidence type="ECO:0000256" key="1">
    <source>
        <dbReference type="ARBA" id="ARBA00004196"/>
    </source>
</evidence>
<dbReference type="InterPro" id="IPR025997">
    <property type="entry name" value="SBP_2_dom"/>
</dbReference>
<protein>
    <submittedName>
        <fullName evidence="5">Sugar ABC transporter substrate-binding protein</fullName>
    </submittedName>
</protein>
<keyword evidence="6" id="KW-1185">Reference proteome</keyword>
<dbReference type="Pfam" id="PF13407">
    <property type="entry name" value="Peripla_BP_4"/>
    <property type="match status" value="1"/>
</dbReference>
<accession>A0ABW2SHY3</accession>
<comment type="caution">
    <text evidence="5">The sequence shown here is derived from an EMBL/GenBank/DDBJ whole genome shotgun (WGS) entry which is preliminary data.</text>
</comment>
<organism evidence="5 6">
    <name type="scientific">Schaalia naturae</name>
    <dbReference type="NCBI Taxonomy" id="635203"/>
    <lineage>
        <taxon>Bacteria</taxon>
        <taxon>Bacillati</taxon>
        <taxon>Actinomycetota</taxon>
        <taxon>Actinomycetes</taxon>
        <taxon>Actinomycetales</taxon>
        <taxon>Actinomycetaceae</taxon>
        <taxon>Schaalia</taxon>
    </lineage>
</organism>
<sequence length="383" mass="38263">MRARARMSTTTAFPPGRLRRRGAALAVLAACAGLALGACSAGQSRSGAPGQSGGGSQSGGPAVHVAFIAEQTSVRWVASDVPNFEVAVIDDCPDCTVETAVASSQDEQNQLAAQSISNGADVLVVASIDSAGAADIVRQASDAGVPVIAYDSLITGAAVDAFVTFDSGMVGQIGAQAILDSDPPSDGVVVVLGGDEGSANAAWVDEGASSVLDGKIEVAYHAYVPGWSSDEARTLMKDALEKIGDRPLAGVLAANDGIASGAAQALRESGRAAPLPPISGQDAEVSALRRMLSGEQAVTAYKPMKDLAQAAAGVALQLARGQQPSAATTTMDNGAGQVPTVLLEPTAVTADDIASTVLADGFTTVDALCAGSASALCEEAGLR</sequence>
<proteinExistence type="predicted"/>
<dbReference type="PANTHER" id="PTHR30036">
    <property type="entry name" value="D-XYLOSE-BINDING PERIPLASMIC PROTEIN"/>
    <property type="match status" value="1"/>
</dbReference>
<dbReference type="RefSeq" id="WP_380971196.1">
    <property type="nucleotide sequence ID" value="NZ_JBHTEF010000001.1"/>
</dbReference>
<dbReference type="InterPro" id="IPR050555">
    <property type="entry name" value="Bact_Solute-Bind_Prot2"/>
</dbReference>
<dbReference type="SUPFAM" id="SSF53822">
    <property type="entry name" value="Periplasmic binding protein-like I"/>
    <property type="match status" value="1"/>
</dbReference>
<keyword evidence="2 3" id="KW-0732">Signal</keyword>
<dbReference type="EMBL" id="JBHTEF010000001">
    <property type="protein sequence ID" value="MFC7579734.1"/>
    <property type="molecule type" value="Genomic_DNA"/>
</dbReference>
<dbReference type="PANTHER" id="PTHR30036:SF1">
    <property type="entry name" value="D-XYLOSE-BINDING PERIPLASMIC PROTEIN"/>
    <property type="match status" value="1"/>
</dbReference>
<evidence type="ECO:0000313" key="5">
    <source>
        <dbReference type="EMBL" id="MFC7579734.1"/>
    </source>
</evidence>
<dbReference type="Proteomes" id="UP001596527">
    <property type="component" value="Unassembled WGS sequence"/>
</dbReference>
<name>A0ABW2SHY3_9ACTO</name>
<feature type="signal peptide" evidence="3">
    <location>
        <begin position="1"/>
        <end position="37"/>
    </location>
</feature>
<evidence type="ECO:0000313" key="6">
    <source>
        <dbReference type="Proteomes" id="UP001596527"/>
    </source>
</evidence>